<dbReference type="PANTHER" id="PTHR13779:SF7">
    <property type="entry name" value="ATPASE WRNIP1"/>
    <property type="match status" value="1"/>
</dbReference>
<evidence type="ECO:0000256" key="1">
    <source>
        <dbReference type="SAM" id="Phobius"/>
    </source>
</evidence>
<evidence type="ECO:0000313" key="2">
    <source>
        <dbReference type="EMBL" id="KAG6477142.1"/>
    </source>
</evidence>
<dbReference type="GO" id="GO:0017116">
    <property type="term" value="F:single-stranded DNA helicase activity"/>
    <property type="evidence" value="ECO:0007669"/>
    <property type="project" value="TreeGrafter"/>
</dbReference>
<accession>A0A8J5EYF1</accession>
<evidence type="ECO:0000313" key="3">
    <source>
        <dbReference type="Proteomes" id="UP000734854"/>
    </source>
</evidence>
<dbReference type="Gene3D" id="3.40.50.300">
    <property type="entry name" value="P-loop containing nucleotide triphosphate hydrolases"/>
    <property type="match status" value="1"/>
</dbReference>
<dbReference type="InterPro" id="IPR027417">
    <property type="entry name" value="P-loop_NTPase"/>
</dbReference>
<sequence>MPNLFDTTFVKRQIPALRRSTTTIDPSLLLLRPRLKVFTTILYAFVTLSSTLLASLYAFITLSVVSSGVRELHEAIDGARRSQFHGCRTVLFANEIHQFSKSQQESFLPVIEDSSIILIGATTENPSFQLTTSLLARCSARPRPPAPQTATYQGFAPQNHLDFDKGLQFTTQCPMSVAQEGIDFLSLHCDVDAVALPQAASCYQGMPFY</sequence>
<dbReference type="SUPFAM" id="SSF52540">
    <property type="entry name" value="P-loop containing nucleoside triphosphate hydrolases"/>
    <property type="match status" value="1"/>
</dbReference>
<dbReference type="AlphaFoldDB" id="A0A8J5EYF1"/>
<keyword evidence="3" id="KW-1185">Reference proteome</keyword>
<evidence type="ECO:0008006" key="4">
    <source>
        <dbReference type="Google" id="ProtNLM"/>
    </source>
</evidence>
<dbReference type="GO" id="GO:0008047">
    <property type="term" value="F:enzyme activator activity"/>
    <property type="evidence" value="ECO:0007669"/>
    <property type="project" value="TreeGrafter"/>
</dbReference>
<organism evidence="2 3">
    <name type="scientific">Zingiber officinale</name>
    <name type="common">Ginger</name>
    <name type="synonym">Amomum zingiber</name>
    <dbReference type="NCBI Taxonomy" id="94328"/>
    <lineage>
        <taxon>Eukaryota</taxon>
        <taxon>Viridiplantae</taxon>
        <taxon>Streptophyta</taxon>
        <taxon>Embryophyta</taxon>
        <taxon>Tracheophyta</taxon>
        <taxon>Spermatophyta</taxon>
        <taxon>Magnoliopsida</taxon>
        <taxon>Liliopsida</taxon>
        <taxon>Zingiberales</taxon>
        <taxon>Zingiberaceae</taxon>
        <taxon>Zingiber</taxon>
    </lineage>
</organism>
<gene>
    <name evidence="2" type="ORF">ZIOFF_066394</name>
</gene>
<keyword evidence="1" id="KW-0812">Transmembrane</keyword>
<dbReference type="GO" id="GO:0005634">
    <property type="term" value="C:nucleus"/>
    <property type="evidence" value="ECO:0007669"/>
    <property type="project" value="TreeGrafter"/>
</dbReference>
<dbReference type="GO" id="GO:0000731">
    <property type="term" value="P:DNA synthesis involved in DNA repair"/>
    <property type="evidence" value="ECO:0007669"/>
    <property type="project" value="TreeGrafter"/>
</dbReference>
<comment type="caution">
    <text evidence="2">The sequence shown here is derived from an EMBL/GenBank/DDBJ whole genome shotgun (WGS) entry which is preliminary data.</text>
</comment>
<proteinExistence type="predicted"/>
<dbReference type="Proteomes" id="UP000734854">
    <property type="component" value="Unassembled WGS sequence"/>
</dbReference>
<protein>
    <recommendedName>
        <fullName evidence="4">ATPase AAA-type core domain-containing protein</fullName>
    </recommendedName>
</protein>
<dbReference type="PANTHER" id="PTHR13779">
    <property type="entry name" value="WERNER HELICASE-INTERACTING PROTEIN 1 FAMILY MEMBER"/>
    <property type="match status" value="1"/>
</dbReference>
<name>A0A8J5EYF1_ZINOF</name>
<dbReference type="GO" id="GO:0006261">
    <property type="term" value="P:DNA-templated DNA replication"/>
    <property type="evidence" value="ECO:0007669"/>
    <property type="project" value="TreeGrafter"/>
</dbReference>
<keyword evidence="1" id="KW-1133">Transmembrane helix</keyword>
<dbReference type="InterPro" id="IPR051314">
    <property type="entry name" value="AAA_ATPase_RarA/MGS1/WRNIP1"/>
</dbReference>
<reference evidence="2 3" key="1">
    <citation type="submission" date="2020-08" db="EMBL/GenBank/DDBJ databases">
        <title>Plant Genome Project.</title>
        <authorList>
            <person name="Zhang R.-G."/>
        </authorList>
    </citation>
    <scope>NUCLEOTIDE SEQUENCE [LARGE SCALE GENOMIC DNA]</scope>
    <source>
        <tissue evidence="2">Rhizome</tissue>
    </source>
</reference>
<keyword evidence="1" id="KW-0472">Membrane</keyword>
<dbReference type="EMBL" id="JACMSC010000018">
    <property type="protein sequence ID" value="KAG6477142.1"/>
    <property type="molecule type" value="Genomic_DNA"/>
</dbReference>
<feature type="transmembrane region" description="Helical" evidence="1">
    <location>
        <begin position="37"/>
        <end position="60"/>
    </location>
</feature>